<dbReference type="EMBL" id="FUWV01000013">
    <property type="protein sequence ID" value="SJZ83560.1"/>
    <property type="molecule type" value="Genomic_DNA"/>
</dbReference>
<dbReference type="PRINTS" id="PR00691">
    <property type="entry name" value="ADHESINB"/>
</dbReference>
<accession>A0A1T4NW17</accession>
<keyword evidence="1 3" id="KW-0813">Transport</keyword>
<keyword evidence="2 4" id="KW-0732">Signal</keyword>
<dbReference type="PROSITE" id="PS51257">
    <property type="entry name" value="PROKAR_LIPOPROTEIN"/>
    <property type="match status" value="1"/>
</dbReference>
<dbReference type="AlphaFoldDB" id="A0A1T4NW17"/>
<comment type="similarity">
    <text evidence="3">Belongs to the bacterial solute-binding protein 9 family.</text>
</comment>
<gene>
    <name evidence="5" type="ORF">SAMN02745973_01829</name>
</gene>
<proteinExistence type="inferred from homology"/>
<name>A0A1T4NW17_9FIRM</name>
<keyword evidence="6" id="KW-1185">Reference proteome</keyword>
<dbReference type="InterPro" id="IPR006129">
    <property type="entry name" value="AdhesinB"/>
</dbReference>
<dbReference type="InterPro" id="IPR006128">
    <property type="entry name" value="Lipoprotein_PsaA-like"/>
</dbReference>
<evidence type="ECO:0000256" key="1">
    <source>
        <dbReference type="ARBA" id="ARBA00022448"/>
    </source>
</evidence>
<evidence type="ECO:0000313" key="6">
    <source>
        <dbReference type="Proteomes" id="UP000196365"/>
    </source>
</evidence>
<dbReference type="Proteomes" id="UP000196365">
    <property type="component" value="Unassembled WGS sequence"/>
</dbReference>
<dbReference type="Pfam" id="PF01297">
    <property type="entry name" value="ZnuA"/>
    <property type="match status" value="1"/>
</dbReference>
<sequence>MKKKEILIMLIALLLMSFTACSSLQDQGQATKKKVYTSIYPIYDFTKKIGGDKIEIELLTSPGAEPHSFEPSAKDMAKIEKSDLFLYNGLGLDSWAEKIAQSLSNQGKKALAVAEIEEIHPMIFTEQDENHHQGQQSHEHGIYDPHVWLDPMNAEKMAKAIKEQLVRIDSENKEYYEKNFITFQKQLKELDENYQKSLSQVEKKDFIVNHAAFGYLANRYGLNQIPITGLVPQAEPSPAKLKELTKLIKEHDINTIFMESLSSSKLTDVLSEETGVKVELLHPIGGLTRQEMDQGKEYLSLMKQNLQVLTKALSGKG</sequence>
<dbReference type="InterPro" id="IPR006127">
    <property type="entry name" value="ZnuA-like"/>
</dbReference>
<dbReference type="OrthoDB" id="9810636at2"/>
<dbReference type="GO" id="GO:0007155">
    <property type="term" value="P:cell adhesion"/>
    <property type="evidence" value="ECO:0007669"/>
    <property type="project" value="InterPro"/>
</dbReference>
<dbReference type="InterPro" id="IPR050492">
    <property type="entry name" value="Bact_metal-bind_prot9"/>
</dbReference>
<dbReference type="PANTHER" id="PTHR42953">
    <property type="entry name" value="HIGH-AFFINITY ZINC UPTAKE SYSTEM PROTEIN ZNUA-RELATED"/>
    <property type="match status" value="1"/>
</dbReference>
<evidence type="ECO:0000313" key="5">
    <source>
        <dbReference type="EMBL" id="SJZ83560.1"/>
    </source>
</evidence>
<evidence type="ECO:0000256" key="4">
    <source>
        <dbReference type="SAM" id="SignalP"/>
    </source>
</evidence>
<evidence type="ECO:0000256" key="3">
    <source>
        <dbReference type="RuleBase" id="RU003512"/>
    </source>
</evidence>
<protein>
    <submittedName>
        <fullName evidence="5">Zinc transport system substrate-binding protein</fullName>
    </submittedName>
</protein>
<dbReference type="Gene3D" id="3.40.50.1980">
    <property type="entry name" value="Nitrogenase molybdenum iron protein domain"/>
    <property type="match status" value="2"/>
</dbReference>
<dbReference type="GO" id="GO:0030001">
    <property type="term" value="P:metal ion transport"/>
    <property type="evidence" value="ECO:0007669"/>
    <property type="project" value="InterPro"/>
</dbReference>
<feature type="chain" id="PRO_5038902120" evidence="4">
    <location>
        <begin position="23"/>
        <end position="317"/>
    </location>
</feature>
<dbReference type="SUPFAM" id="SSF53807">
    <property type="entry name" value="Helical backbone' metal receptor"/>
    <property type="match status" value="1"/>
</dbReference>
<dbReference type="GO" id="GO:0046872">
    <property type="term" value="F:metal ion binding"/>
    <property type="evidence" value="ECO:0007669"/>
    <property type="project" value="InterPro"/>
</dbReference>
<dbReference type="CDD" id="cd01017">
    <property type="entry name" value="AdcA"/>
    <property type="match status" value="1"/>
</dbReference>
<feature type="signal peptide" evidence="4">
    <location>
        <begin position="1"/>
        <end position="22"/>
    </location>
</feature>
<reference evidence="5 6" key="1">
    <citation type="submission" date="2017-02" db="EMBL/GenBank/DDBJ databases">
        <authorList>
            <person name="Peterson S.W."/>
        </authorList>
    </citation>
    <scope>NUCLEOTIDE SEQUENCE [LARGE SCALE GENOMIC DNA]</scope>
    <source>
        <strain evidence="5 6">DSM 15102</strain>
    </source>
</reference>
<organism evidence="5 6">
    <name type="scientific">Garciella nitratireducens DSM 15102</name>
    <dbReference type="NCBI Taxonomy" id="1121911"/>
    <lineage>
        <taxon>Bacteria</taxon>
        <taxon>Bacillati</taxon>
        <taxon>Bacillota</taxon>
        <taxon>Clostridia</taxon>
        <taxon>Eubacteriales</taxon>
        <taxon>Eubacteriaceae</taxon>
        <taxon>Garciella</taxon>
    </lineage>
</organism>
<dbReference type="RefSeq" id="WP_087679204.1">
    <property type="nucleotide sequence ID" value="NZ_FUWV01000013.1"/>
</dbReference>
<dbReference type="PRINTS" id="PR00690">
    <property type="entry name" value="ADHESNFAMILY"/>
</dbReference>
<dbReference type="PANTHER" id="PTHR42953:SF8">
    <property type="entry name" value="ZINT DOMAIN-CONTAINING PROTEIN"/>
    <property type="match status" value="1"/>
</dbReference>
<evidence type="ECO:0000256" key="2">
    <source>
        <dbReference type="ARBA" id="ARBA00022729"/>
    </source>
</evidence>